<dbReference type="EMBL" id="CYZE01000016">
    <property type="protein sequence ID" value="CUP03405.1"/>
    <property type="molecule type" value="Genomic_DNA"/>
</dbReference>
<sequence length="66" mass="7250">MKHIDKNGNIVVGIPLSNQIPSIKLEREIGGTVYTITGSYDGTKSLPAKVIHLMQRDAKMSPQEDD</sequence>
<dbReference type="Proteomes" id="UP000095651">
    <property type="component" value="Unassembled WGS sequence"/>
</dbReference>
<organism evidence="1 2">
    <name type="scientific">Hungatella hathewayi</name>
    <dbReference type="NCBI Taxonomy" id="154046"/>
    <lineage>
        <taxon>Bacteria</taxon>
        <taxon>Bacillati</taxon>
        <taxon>Bacillota</taxon>
        <taxon>Clostridia</taxon>
        <taxon>Lachnospirales</taxon>
        <taxon>Lachnospiraceae</taxon>
        <taxon>Hungatella</taxon>
    </lineage>
</organism>
<name>A0A174K1T4_9FIRM</name>
<reference evidence="1 2" key="1">
    <citation type="submission" date="2015-09" db="EMBL/GenBank/DDBJ databases">
        <authorList>
            <consortium name="Pathogen Informatics"/>
        </authorList>
    </citation>
    <scope>NUCLEOTIDE SEQUENCE [LARGE SCALE GENOMIC DNA]</scope>
    <source>
        <strain evidence="1 2">2789STDY5608850</strain>
    </source>
</reference>
<protein>
    <submittedName>
        <fullName evidence="1">Uncharacterized protein</fullName>
    </submittedName>
</protein>
<gene>
    <name evidence="1" type="ORF">ERS852407_04765</name>
</gene>
<evidence type="ECO:0000313" key="1">
    <source>
        <dbReference type="EMBL" id="CUP03405.1"/>
    </source>
</evidence>
<proteinExistence type="predicted"/>
<dbReference type="AlphaFoldDB" id="A0A174K1T4"/>
<dbReference type="RefSeq" id="WP_055658938.1">
    <property type="nucleotide sequence ID" value="NZ_CABIXC010000016.1"/>
</dbReference>
<evidence type="ECO:0000313" key="2">
    <source>
        <dbReference type="Proteomes" id="UP000095651"/>
    </source>
</evidence>
<accession>A0A174K1T4</accession>